<feature type="transmembrane region" description="Helical" evidence="5">
    <location>
        <begin position="194"/>
        <end position="213"/>
    </location>
</feature>
<keyword evidence="3 5" id="KW-1133">Transmembrane helix</keyword>
<name>A0AAE1UN22_9EUCA</name>
<dbReference type="InterPro" id="IPR006214">
    <property type="entry name" value="Bax_inhibitor_1-related"/>
</dbReference>
<dbReference type="PANTHER" id="PTHR23291">
    <property type="entry name" value="BAX INHIBITOR-RELATED"/>
    <property type="match status" value="1"/>
</dbReference>
<feature type="transmembrane region" description="Helical" evidence="5">
    <location>
        <begin position="219"/>
        <end position="238"/>
    </location>
</feature>
<feature type="transmembrane region" description="Helical" evidence="5">
    <location>
        <begin position="163"/>
        <end position="182"/>
    </location>
</feature>
<evidence type="ECO:0000256" key="3">
    <source>
        <dbReference type="ARBA" id="ARBA00022989"/>
    </source>
</evidence>
<dbReference type="EMBL" id="JAWZYT010000337">
    <property type="protein sequence ID" value="KAK4324695.1"/>
    <property type="molecule type" value="Genomic_DNA"/>
</dbReference>
<dbReference type="CDD" id="cd10428">
    <property type="entry name" value="LFG_like"/>
    <property type="match status" value="1"/>
</dbReference>
<evidence type="ECO:0000256" key="1">
    <source>
        <dbReference type="ARBA" id="ARBA00004141"/>
    </source>
</evidence>
<protein>
    <submittedName>
        <fullName evidence="8">Uncharacterized protein</fullName>
    </submittedName>
</protein>
<feature type="transmembrane region" description="Helical" evidence="5">
    <location>
        <begin position="250"/>
        <end position="269"/>
    </location>
</feature>
<dbReference type="EMBL" id="JAWZYT010000603">
    <property type="protein sequence ID" value="KAK4321280.1"/>
    <property type="molecule type" value="Genomic_DNA"/>
</dbReference>
<evidence type="ECO:0000313" key="9">
    <source>
        <dbReference type="Proteomes" id="UP001292094"/>
    </source>
</evidence>
<evidence type="ECO:0000313" key="7">
    <source>
        <dbReference type="EMBL" id="KAK4321280.1"/>
    </source>
</evidence>
<dbReference type="Proteomes" id="UP001292094">
    <property type="component" value="Unassembled WGS sequence"/>
</dbReference>
<dbReference type="GO" id="GO:0005783">
    <property type="term" value="C:endoplasmic reticulum"/>
    <property type="evidence" value="ECO:0007669"/>
    <property type="project" value="TreeGrafter"/>
</dbReference>
<evidence type="ECO:0000256" key="4">
    <source>
        <dbReference type="ARBA" id="ARBA00023136"/>
    </source>
</evidence>
<evidence type="ECO:0000313" key="8">
    <source>
        <dbReference type="EMBL" id="KAK4324695.1"/>
    </source>
</evidence>
<feature type="region of interest" description="Disordered" evidence="6">
    <location>
        <begin position="1"/>
        <end position="49"/>
    </location>
</feature>
<keyword evidence="9" id="KW-1185">Reference proteome</keyword>
<feature type="transmembrane region" description="Helical" evidence="5">
    <location>
        <begin position="312"/>
        <end position="333"/>
    </location>
</feature>
<evidence type="ECO:0000256" key="2">
    <source>
        <dbReference type="ARBA" id="ARBA00022692"/>
    </source>
</evidence>
<keyword evidence="2 5" id="KW-0812">Transmembrane</keyword>
<sequence length="336" mass="36589">MSAPYPVDPTKSVPPGGPPAPGWGMPGSAPPYPTQPVAPYPMQPHPVEPPPPYSAQPAFAPHPTFAPQPGAYPQPVLNASSGGCPIQPGPGARGTPGMNTGFPKNDAEALPEHFGASFSDKAIRHAFIRKVYLILMAQLLVTLCFVCLFTFHSGVRRFVHQNFVVYMLSYAVFLVTYLTLVCCSGVRRKWPGNFIMLGIFTLSLSYLAGAIASYHDTEIVVMTVGITCAICLCLTLFATQTKYDFTGCGIYLFVAAMVLFIFGIIAIFTYSRILYTVYSAGIALLFSMYLVFDTQMIVGGRKHEMSPEEHIFGALVLYLDVINIFIALLYIFGGKQ</sequence>
<feature type="compositionally biased region" description="Pro residues" evidence="6">
    <location>
        <begin position="28"/>
        <end position="49"/>
    </location>
</feature>
<dbReference type="GO" id="GO:2001234">
    <property type="term" value="P:negative regulation of apoptotic signaling pathway"/>
    <property type="evidence" value="ECO:0007669"/>
    <property type="project" value="TreeGrafter"/>
</dbReference>
<feature type="transmembrane region" description="Helical" evidence="5">
    <location>
        <begin position="275"/>
        <end position="292"/>
    </location>
</feature>
<feature type="transmembrane region" description="Helical" evidence="5">
    <location>
        <begin position="131"/>
        <end position="151"/>
    </location>
</feature>
<proteinExistence type="inferred from homology"/>
<comment type="subcellular location">
    <subcellularLocation>
        <location evidence="1">Membrane</location>
        <topology evidence="1">Multi-pass membrane protein</topology>
    </subcellularLocation>
</comment>
<dbReference type="AlphaFoldDB" id="A0AAE1UN22"/>
<dbReference type="GO" id="GO:0016020">
    <property type="term" value="C:membrane"/>
    <property type="evidence" value="ECO:0007669"/>
    <property type="project" value="UniProtKB-SubCell"/>
</dbReference>
<keyword evidence="4 5" id="KW-0472">Membrane</keyword>
<accession>A0AAE1UN22</accession>
<dbReference type="PANTHER" id="PTHR23291:SF127">
    <property type="entry name" value="PROTEIN LIFEGUARD 1-LIKE"/>
    <property type="match status" value="1"/>
</dbReference>
<evidence type="ECO:0000256" key="6">
    <source>
        <dbReference type="SAM" id="MobiDB-lite"/>
    </source>
</evidence>
<comment type="caution">
    <text evidence="8">The sequence shown here is derived from an EMBL/GenBank/DDBJ whole genome shotgun (WGS) entry which is preliminary data.</text>
</comment>
<evidence type="ECO:0000256" key="5">
    <source>
        <dbReference type="RuleBase" id="RU004379"/>
    </source>
</evidence>
<reference evidence="8" key="1">
    <citation type="submission" date="2023-11" db="EMBL/GenBank/DDBJ databases">
        <title>Genome assemblies of two species of porcelain crab, Petrolisthes cinctipes and Petrolisthes manimaculis (Anomura: Porcellanidae).</title>
        <authorList>
            <person name="Angst P."/>
        </authorList>
    </citation>
    <scope>NUCLEOTIDE SEQUENCE</scope>
    <source>
        <strain evidence="8">PB745_02</strain>
        <tissue evidence="8">Gill</tissue>
    </source>
</reference>
<comment type="similarity">
    <text evidence="5">Belongs to the BI1 family.</text>
</comment>
<dbReference type="GO" id="GO:0005794">
    <property type="term" value="C:Golgi apparatus"/>
    <property type="evidence" value="ECO:0007669"/>
    <property type="project" value="TreeGrafter"/>
</dbReference>
<gene>
    <name evidence="8" type="ORF">Pmani_004694</name>
    <name evidence="7" type="ORF">Pmani_007917</name>
</gene>
<dbReference type="Pfam" id="PF01027">
    <property type="entry name" value="Bax1-I"/>
    <property type="match status" value="1"/>
</dbReference>
<organism evidence="8 9">
    <name type="scientific">Petrolisthes manimaculis</name>
    <dbReference type="NCBI Taxonomy" id="1843537"/>
    <lineage>
        <taxon>Eukaryota</taxon>
        <taxon>Metazoa</taxon>
        <taxon>Ecdysozoa</taxon>
        <taxon>Arthropoda</taxon>
        <taxon>Crustacea</taxon>
        <taxon>Multicrustacea</taxon>
        <taxon>Malacostraca</taxon>
        <taxon>Eumalacostraca</taxon>
        <taxon>Eucarida</taxon>
        <taxon>Decapoda</taxon>
        <taxon>Pleocyemata</taxon>
        <taxon>Anomura</taxon>
        <taxon>Galatheoidea</taxon>
        <taxon>Porcellanidae</taxon>
        <taxon>Petrolisthes</taxon>
    </lineage>
</organism>